<evidence type="ECO:0000256" key="1">
    <source>
        <dbReference type="ARBA" id="ARBA00004123"/>
    </source>
</evidence>
<dbReference type="GO" id="GO:0016592">
    <property type="term" value="C:mediator complex"/>
    <property type="evidence" value="ECO:0007669"/>
    <property type="project" value="InterPro"/>
</dbReference>
<protein>
    <recommendedName>
        <fullName evidence="4">Mediator of RNA polymerase II transcription subunit 11</fullName>
    </recommendedName>
    <alternativeName>
        <fullName evidence="4">Mediator complex subunit 11</fullName>
    </alternativeName>
</protein>
<keyword evidence="7" id="KW-1185">Reference proteome</keyword>
<evidence type="ECO:0000256" key="5">
    <source>
        <dbReference type="SAM" id="MobiDB-lite"/>
    </source>
</evidence>
<evidence type="ECO:0000313" key="6">
    <source>
        <dbReference type="EMBL" id="KAF4121855.1"/>
    </source>
</evidence>
<evidence type="ECO:0000256" key="3">
    <source>
        <dbReference type="ARBA" id="ARBA00023242"/>
    </source>
</evidence>
<feature type="region of interest" description="Disordered" evidence="5">
    <location>
        <begin position="1"/>
        <end position="21"/>
    </location>
</feature>
<dbReference type="Gene3D" id="1.10.287.3490">
    <property type="match status" value="1"/>
</dbReference>
<organism evidence="6 7">
    <name type="scientific">Geosmithia morbida</name>
    <dbReference type="NCBI Taxonomy" id="1094350"/>
    <lineage>
        <taxon>Eukaryota</taxon>
        <taxon>Fungi</taxon>
        <taxon>Dikarya</taxon>
        <taxon>Ascomycota</taxon>
        <taxon>Pezizomycotina</taxon>
        <taxon>Sordariomycetes</taxon>
        <taxon>Hypocreomycetidae</taxon>
        <taxon>Hypocreales</taxon>
        <taxon>Bionectriaceae</taxon>
        <taxon>Geosmithia</taxon>
    </lineage>
</organism>
<keyword evidence="4" id="KW-0805">Transcription regulation</keyword>
<comment type="subcellular location">
    <subcellularLocation>
        <location evidence="1 4">Nucleus</location>
    </subcellularLocation>
</comment>
<dbReference type="Pfam" id="PF10280">
    <property type="entry name" value="Med11"/>
    <property type="match status" value="1"/>
</dbReference>
<proteinExistence type="inferred from homology"/>
<comment type="function">
    <text evidence="4">Component of the Mediator complex, a coactivator involved in the regulated transcription of nearly all RNA polymerase II-dependent genes. Mediator functions as a bridge to convey information from gene-specific regulatory proteins to the basal RNA polymerase II transcription machinery. Mediator is recruited to promoters by direct interactions with regulatory proteins and serves as a scaffold for the assembly of a functional pre-initiation complex with RNA polymerase II and the general transcription factors.</text>
</comment>
<feature type="region of interest" description="Disordered" evidence="5">
    <location>
        <begin position="116"/>
        <end position="142"/>
    </location>
</feature>
<dbReference type="EMBL" id="JAANYQ010000011">
    <property type="protein sequence ID" value="KAF4121855.1"/>
    <property type="molecule type" value="Genomic_DNA"/>
</dbReference>
<comment type="caution">
    <text evidence="6">The sequence shown here is derived from an EMBL/GenBank/DDBJ whole genome shotgun (WGS) entry which is preliminary data.</text>
</comment>
<dbReference type="GO" id="GO:0003712">
    <property type="term" value="F:transcription coregulator activity"/>
    <property type="evidence" value="ECO:0007669"/>
    <property type="project" value="InterPro"/>
</dbReference>
<keyword evidence="3 4" id="KW-0539">Nucleus</keyword>
<dbReference type="GO" id="GO:0006357">
    <property type="term" value="P:regulation of transcription by RNA polymerase II"/>
    <property type="evidence" value="ECO:0007669"/>
    <property type="project" value="InterPro"/>
</dbReference>
<dbReference type="InterPro" id="IPR019404">
    <property type="entry name" value="Mediator_Med11"/>
</dbReference>
<comment type="similarity">
    <text evidence="2 4">Belongs to the Mediator complex subunit 11 family.</text>
</comment>
<evidence type="ECO:0000256" key="4">
    <source>
        <dbReference type="RuleBase" id="RU364147"/>
    </source>
</evidence>
<reference evidence="6" key="1">
    <citation type="submission" date="2020-03" db="EMBL/GenBank/DDBJ databases">
        <title>Site-based positive gene gene selection in Geosmithia morbida across the United States reveals a broad range of putative effectors and factors for local host and environmental adapation.</title>
        <authorList>
            <person name="Onufrak A."/>
            <person name="Murdoch R.W."/>
            <person name="Gazis R."/>
            <person name="Huff M."/>
            <person name="Staton M."/>
            <person name="Klingeman W."/>
            <person name="Hadziabdic D."/>
        </authorList>
    </citation>
    <scope>NUCLEOTIDE SEQUENCE</scope>
    <source>
        <strain evidence="6">1262</strain>
    </source>
</reference>
<gene>
    <name evidence="4" type="primary">MED11</name>
    <name evidence="6" type="ORF">GMORB2_1695</name>
</gene>
<name>A0A9P4YTN3_9HYPO</name>
<dbReference type="Proteomes" id="UP000749293">
    <property type="component" value="Unassembled WGS sequence"/>
</dbReference>
<feature type="compositionally biased region" description="Basic and acidic residues" evidence="5">
    <location>
        <begin position="1"/>
        <end position="16"/>
    </location>
</feature>
<keyword evidence="4" id="KW-0804">Transcription</keyword>
<keyword evidence="4" id="KW-0010">Activator</keyword>
<evidence type="ECO:0000256" key="2">
    <source>
        <dbReference type="ARBA" id="ARBA00008186"/>
    </source>
</evidence>
<dbReference type="OrthoDB" id="5418434at2759"/>
<dbReference type="AlphaFoldDB" id="A0A9P4YTN3"/>
<accession>A0A9P4YTN3</accession>
<evidence type="ECO:0000313" key="7">
    <source>
        <dbReference type="Proteomes" id="UP000749293"/>
    </source>
</evidence>
<sequence>MSSPDDKPMGDVDDNTHQPFTVEENIRQLSEIDRSTVQLMSHTATALDAVSMGSLAGGGGGDGGSAASAAAQKEALHSATDSFLHTLHSVDVRMKRQIMALEEAGIVKLGGTSRQEPHAAAAGTGTGTGTGTISGKTSLRPDGMGNVGGLDIGWLNSQGSKVEREMEAELWDKARAFLERQEDKKTG</sequence>
<comment type="subunit">
    <text evidence="4">Component of the Mediator complex.</text>
</comment>